<keyword evidence="4 8" id="KW-0812">Transmembrane</keyword>
<evidence type="ECO:0000256" key="7">
    <source>
        <dbReference type="PIRSR" id="PIRSR016502-1"/>
    </source>
</evidence>
<feature type="transmembrane region" description="Helical" evidence="8">
    <location>
        <begin position="191"/>
        <end position="224"/>
    </location>
</feature>
<dbReference type="AlphaFoldDB" id="A0A4Y9T0U8"/>
<evidence type="ECO:0000256" key="5">
    <source>
        <dbReference type="ARBA" id="ARBA00022989"/>
    </source>
</evidence>
<dbReference type="GO" id="GO:0015204">
    <property type="term" value="F:urea transmembrane transporter activity"/>
    <property type="evidence" value="ECO:0007669"/>
    <property type="project" value="InterPro"/>
</dbReference>
<keyword evidence="6 8" id="KW-0472">Membrane</keyword>
<evidence type="ECO:0000256" key="6">
    <source>
        <dbReference type="ARBA" id="ARBA00023136"/>
    </source>
</evidence>
<dbReference type="InterPro" id="IPR029020">
    <property type="entry name" value="Ammonium/urea_transptr"/>
</dbReference>
<feature type="transmembrane region" description="Helical" evidence="8">
    <location>
        <begin position="127"/>
        <end position="147"/>
    </location>
</feature>
<keyword evidence="3" id="KW-1003">Cell membrane</keyword>
<dbReference type="PIRSF" id="PIRSF016502">
    <property type="entry name" value="Urea_transporter"/>
    <property type="match status" value="1"/>
</dbReference>
<keyword evidence="5 8" id="KW-1133">Transmembrane helix</keyword>
<reference evidence="9 11" key="1">
    <citation type="submission" date="2019-03" db="EMBL/GenBank/DDBJ databases">
        <title>Draft genome of Massilia hortus sp. nov., a novel bacterial species of the Oxalobacteraceae family.</title>
        <authorList>
            <person name="Peta V."/>
            <person name="Raths R."/>
            <person name="Bucking H."/>
        </authorList>
    </citation>
    <scope>NUCLEOTIDE SEQUENCE [LARGE SCALE GENOMIC DNA]</scope>
    <source>
        <strain evidence="9 11">ONC3</strain>
    </source>
</reference>
<evidence type="ECO:0000313" key="9">
    <source>
        <dbReference type="EMBL" id="TFW30533.1"/>
    </source>
</evidence>
<dbReference type="EMBL" id="SPUM01000109">
    <property type="protein sequence ID" value="TFW30533.1"/>
    <property type="molecule type" value="Genomic_DNA"/>
</dbReference>
<feature type="transmembrane region" description="Helical" evidence="8">
    <location>
        <begin position="97"/>
        <end position="115"/>
    </location>
</feature>
<feature type="site" description="Important for channel permeability" evidence="7">
    <location>
        <position position="290"/>
    </location>
</feature>
<dbReference type="EMBL" id="SPUM01000109">
    <property type="protein sequence ID" value="TFW30548.1"/>
    <property type="molecule type" value="Genomic_DNA"/>
</dbReference>
<name>A0A4Y9T0U8_9BURK</name>
<evidence type="ECO:0000313" key="11">
    <source>
        <dbReference type="Proteomes" id="UP000297258"/>
    </source>
</evidence>
<evidence type="ECO:0000313" key="10">
    <source>
        <dbReference type="EMBL" id="TFW30548.1"/>
    </source>
</evidence>
<evidence type="ECO:0000256" key="4">
    <source>
        <dbReference type="ARBA" id="ARBA00022692"/>
    </source>
</evidence>
<evidence type="ECO:0000256" key="1">
    <source>
        <dbReference type="ARBA" id="ARBA00004651"/>
    </source>
</evidence>
<evidence type="ECO:0000256" key="2">
    <source>
        <dbReference type="ARBA" id="ARBA00005914"/>
    </source>
</evidence>
<keyword evidence="11" id="KW-1185">Reference proteome</keyword>
<proteinExistence type="inferred from homology"/>
<dbReference type="OrthoDB" id="279428at2"/>
<evidence type="ECO:0000256" key="8">
    <source>
        <dbReference type="SAM" id="Phobius"/>
    </source>
</evidence>
<evidence type="ECO:0000256" key="3">
    <source>
        <dbReference type="ARBA" id="ARBA00022475"/>
    </source>
</evidence>
<comment type="caution">
    <text evidence="9">The sequence shown here is derived from an EMBL/GenBank/DDBJ whole genome shotgun (WGS) entry which is preliminary data.</text>
</comment>
<gene>
    <name evidence="9" type="ORF">E4O92_16605</name>
    <name evidence="10" type="ORF">E4O92_16680</name>
</gene>
<dbReference type="Pfam" id="PF03253">
    <property type="entry name" value="UT"/>
    <property type="match status" value="1"/>
</dbReference>
<feature type="transmembrane region" description="Helical" evidence="8">
    <location>
        <begin position="286"/>
        <end position="303"/>
    </location>
</feature>
<comment type="similarity">
    <text evidence="2">Belongs to the urea transporter family.</text>
</comment>
<sequence length="341" mass="35862">MFQMRSAPAVRFAVYVLRGIGQVMLQDNFITGFLFLVGIFVSSWVSGLYALLGTVVSTWTAIFLKAPANEVDAGIYGFNGTLTGLALAAYLSHGIALIVFVIIASMFVALTTAAIRHIAGPRGHALTAPFVITTWIFLGALIVYLGLPNAGAAEPLQQPSYAAALTRLSALDVILGILNGPAQVMLQENPWTGAIFLVAIAFNSRVSCLAALLGSAIGVGVGWYMGGTPHSIHQGLFGFNGVLTAIVLGGILFLLNRTTVLLTVLGVYVSTVLFGSLVVILKPLALPALTAPFVLVTWVYVLACAKFPRLASLVVVSPGTPEGNLRAARDPLVEKEQGEVP</sequence>
<dbReference type="Gene3D" id="1.10.3430.10">
    <property type="entry name" value="Ammonium transporter AmtB like domains"/>
    <property type="match status" value="1"/>
</dbReference>
<feature type="transmembrane region" description="Helical" evidence="8">
    <location>
        <begin position="260"/>
        <end position="280"/>
    </location>
</feature>
<feature type="transmembrane region" description="Helical" evidence="8">
    <location>
        <begin position="159"/>
        <end position="179"/>
    </location>
</feature>
<organism evidence="9 11">
    <name type="scientific">Massilia horti</name>
    <dbReference type="NCBI Taxonomy" id="2562153"/>
    <lineage>
        <taxon>Bacteria</taxon>
        <taxon>Pseudomonadati</taxon>
        <taxon>Pseudomonadota</taxon>
        <taxon>Betaproteobacteria</taxon>
        <taxon>Burkholderiales</taxon>
        <taxon>Oxalobacteraceae</taxon>
        <taxon>Telluria group</taxon>
        <taxon>Massilia</taxon>
    </lineage>
</organism>
<feature type="transmembrane region" description="Helical" evidence="8">
    <location>
        <begin position="236"/>
        <end position="255"/>
    </location>
</feature>
<accession>A0A4Y9T0U8</accession>
<dbReference type="Proteomes" id="UP000297258">
    <property type="component" value="Unassembled WGS sequence"/>
</dbReference>
<dbReference type="GO" id="GO:0005886">
    <property type="term" value="C:plasma membrane"/>
    <property type="evidence" value="ECO:0007669"/>
    <property type="project" value="UniProtKB-SubCell"/>
</dbReference>
<comment type="subcellular location">
    <subcellularLocation>
        <location evidence="1">Cell membrane</location>
        <topology evidence="1">Multi-pass membrane protein</topology>
    </subcellularLocation>
</comment>
<dbReference type="PANTHER" id="PTHR10464">
    <property type="entry name" value="UREA TRANSPORTER"/>
    <property type="match status" value="1"/>
</dbReference>
<protein>
    <submittedName>
        <fullName evidence="9">Urea transporter</fullName>
    </submittedName>
</protein>
<dbReference type="InterPro" id="IPR004937">
    <property type="entry name" value="Urea_transporter"/>
</dbReference>
<dbReference type="PANTHER" id="PTHR10464:SF4">
    <property type="entry name" value="UREA TRANSPORTER"/>
    <property type="match status" value="1"/>
</dbReference>